<comment type="caution">
    <text evidence="8">The sequence shown here is derived from an EMBL/GenBank/DDBJ whole genome shotgun (WGS) entry which is preliminary data.</text>
</comment>
<proteinExistence type="inferred from homology"/>
<evidence type="ECO:0000256" key="3">
    <source>
        <dbReference type="ARBA" id="ARBA00012146"/>
    </source>
</evidence>
<organism evidence="8 9">
    <name type="scientific">Dioscorea zingiberensis</name>
    <dbReference type="NCBI Taxonomy" id="325984"/>
    <lineage>
        <taxon>Eukaryota</taxon>
        <taxon>Viridiplantae</taxon>
        <taxon>Streptophyta</taxon>
        <taxon>Embryophyta</taxon>
        <taxon>Tracheophyta</taxon>
        <taxon>Spermatophyta</taxon>
        <taxon>Magnoliopsida</taxon>
        <taxon>Liliopsida</taxon>
        <taxon>Dioscoreales</taxon>
        <taxon>Dioscoreaceae</taxon>
        <taxon>Dioscorea</taxon>
    </lineage>
</organism>
<dbReference type="EC" id="3.6.1.1" evidence="3"/>
<dbReference type="GO" id="GO:0005737">
    <property type="term" value="C:cytoplasm"/>
    <property type="evidence" value="ECO:0007669"/>
    <property type="project" value="InterPro"/>
</dbReference>
<comment type="similarity">
    <text evidence="2">Belongs to the PPase family.</text>
</comment>
<reference evidence="8" key="2">
    <citation type="journal article" date="2022" name="Hortic Res">
        <title>The genome of Dioscorea zingiberensis sheds light on the biosynthesis, origin and evolution of the medicinally important diosgenin saponins.</title>
        <authorList>
            <person name="Li Y."/>
            <person name="Tan C."/>
            <person name="Li Z."/>
            <person name="Guo J."/>
            <person name="Li S."/>
            <person name="Chen X."/>
            <person name="Wang C."/>
            <person name="Dai X."/>
            <person name="Yang H."/>
            <person name="Song W."/>
            <person name="Hou L."/>
            <person name="Xu J."/>
            <person name="Tong Z."/>
            <person name="Xu A."/>
            <person name="Yuan X."/>
            <person name="Wang W."/>
            <person name="Yang Q."/>
            <person name="Chen L."/>
            <person name="Sun Z."/>
            <person name="Wang K."/>
            <person name="Pan B."/>
            <person name="Chen J."/>
            <person name="Bao Y."/>
            <person name="Liu F."/>
            <person name="Qi X."/>
            <person name="Gang D.R."/>
            <person name="Wen J."/>
            <person name="Li J."/>
        </authorList>
    </citation>
    <scope>NUCLEOTIDE SEQUENCE</scope>
    <source>
        <strain evidence="8">Dzin_1.0</strain>
    </source>
</reference>
<dbReference type="OrthoDB" id="1608002at2759"/>
<comment type="catalytic activity">
    <reaction evidence="7">
        <text>diphosphate + H2O = 2 phosphate + H(+)</text>
        <dbReference type="Rhea" id="RHEA:24576"/>
        <dbReference type="ChEBI" id="CHEBI:15377"/>
        <dbReference type="ChEBI" id="CHEBI:15378"/>
        <dbReference type="ChEBI" id="CHEBI:33019"/>
        <dbReference type="ChEBI" id="CHEBI:43474"/>
        <dbReference type="EC" id="3.6.1.1"/>
    </reaction>
</comment>
<name>A0A9D5H6V3_9LILI</name>
<dbReference type="Proteomes" id="UP001085076">
    <property type="component" value="Miscellaneous, Linkage group lg08"/>
</dbReference>
<evidence type="ECO:0000256" key="6">
    <source>
        <dbReference type="ARBA" id="ARBA00022842"/>
    </source>
</evidence>
<evidence type="ECO:0000256" key="2">
    <source>
        <dbReference type="ARBA" id="ARBA00006220"/>
    </source>
</evidence>
<keyword evidence="9" id="KW-1185">Reference proteome</keyword>
<evidence type="ECO:0000313" key="9">
    <source>
        <dbReference type="Proteomes" id="UP001085076"/>
    </source>
</evidence>
<protein>
    <recommendedName>
        <fullName evidence="3">inorganic diphosphatase</fullName>
        <ecNumber evidence="3">3.6.1.1</ecNumber>
    </recommendedName>
</protein>
<dbReference type="GO" id="GO:0004427">
    <property type="term" value="F:inorganic diphosphate phosphatase activity"/>
    <property type="evidence" value="ECO:0007669"/>
    <property type="project" value="UniProtKB-EC"/>
</dbReference>
<evidence type="ECO:0000256" key="4">
    <source>
        <dbReference type="ARBA" id="ARBA00022723"/>
    </source>
</evidence>
<evidence type="ECO:0000256" key="7">
    <source>
        <dbReference type="ARBA" id="ARBA00047820"/>
    </source>
</evidence>
<dbReference type="InterPro" id="IPR036649">
    <property type="entry name" value="Pyrophosphatase_sf"/>
</dbReference>
<evidence type="ECO:0000313" key="8">
    <source>
        <dbReference type="EMBL" id="KAJ0965357.1"/>
    </source>
</evidence>
<evidence type="ECO:0000256" key="1">
    <source>
        <dbReference type="ARBA" id="ARBA00001946"/>
    </source>
</evidence>
<dbReference type="SUPFAM" id="SSF50324">
    <property type="entry name" value="Inorganic pyrophosphatase"/>
    <property type="match status" value="1"/>
</dbReference>
<keyword evidence="6" id="KW-0460">Magnesium</keyword>
<gene>
    <name evidence="8" type="ORF">J5N97_026495</name>
</gene>
<comment type="cofactor">
    <cofactor evidence="1">
        <name>Mg(2+)</name>
        <dbReference type="ChEBI" id="CHEBI:18420"/>
    </cofactor>
</comment>
<dbReference type="EMBL" id="JAGGNH010000008">
    <property type="protein sequence ID" value="KAJ0965357.1"/>
    <property type="molecule type" value="Genomic_DNA"/>
</dbReference>
<keyword evidence="4" id="KW-0479">Metal-binding</keyword>
<dbReference type="AlphaFoldDB" id="A0A9D5H6V3"/>
<evidence type="ECO:0000256" key="5">
    <source>
        <dbReference type="ARBA" id="ARBA00022801"/>
    </source>
</evidence>
<sequence length="144" mass="15534">MIASTAPKLARHPPASDPSLEGNISFLLSLVISEHKSGQVFHGGELGHHLHFASSESLRTSPNTSTMEGLTSTPFGGSEAPAVFNVVVEITKGSKVKYELDKKTRLIKALKRKQPRAIGLMPMIDQDSLHGEPNSTICLSCIHH</sequence>
<reference evidence="8" key="1">
    <citation type="submission" date="2021-03" db="EMBL/GenBank/DDBJ databases">
        <authorList>
            <person name="Li Z."/>
            <person name="Yang C."/>
        </authorList>
    </citation>
    <scope>NUCLEOTIDE SEQUENCE</scope>
    <source>
        <strain evidence="8">Dzin_1.0</strain>
        <tissue evidence="8">Leaf</tissue>
    </source>
</reference>
<dbReference type="PANTHER" id="PTHR10286">
    <property type="entry name" value="INORGANIC PYROPHOSPHATASE"/>
    <property type="match status" value="1"/>
</dbReference>
<keyword evidence="5" id="KW-0378">Hydrolase</keyword>
<dbReference type="GO" id="GO:0000287">
    <property type="term" value="F:magnesium ion binding"/>
    <property type="evidence" value="ECO:0007669"/>
    <property type="project" value="InterPro"/>
</dbReference>
<dbReference type="GO" id="GO:0006796">
    <property type="term" value="P:phosphate-containing compound metabolic process"/>
    <property type="evidence" value="ECO:0007669"/>
    <property type="project" value="InterPro"/>
</dbReference>
<dbReference type="InterPro" id="IPR008162">
    <property type="entry name" value="Pyrophosphatase"/>
</dbReference>
<dbReference type="Gene3D" id="3.90.80.10">
    <property type="entry name" value="Inorganic pyrophosphatase"/>
    <property type="match status" value="1"/>
</dbReference>
<accession>A0A9D5H6V3</accession>